<proteinExistence type="inferred from homology"/>
<feature type="domain" description="ABC transporter" evidence="9">
    <location>
        <begin position="14"/>
        <end position="263"/>
    </location>
</feature>
<keyword evidence="6 10" id="KW-0067">ATP-binding</keyword>
<dbReference type="InterPro" id="IPR013563">
    <property type="entry name" value="Oligopep_ABC_C"/>
</dbReference>
<keyword evidence="5" id="KW-0547">Nucleotide-binding</keyword>
<comment type="subcellular location">
    <subcellularLocation>
        <location evidence="1">Cell inner membrane</location>
        <topology evidence="1">Peripheral membrane protein</topology>
    </subcellularLocation>
</comment>
<dbReference type="InterPro" id="IPR050388">
    <property type="entry name" value="ABC_Ni/Peptide_Import"/>
</dbReference>
<dbReference type="RefSeq" id="WP_219762054.1">
    <property type="nucleotide sequence ID" value="NZ_JAHYBZ010000002.1"/>
</dbReference>
<evidence type="ECO:0000256" key="4">
    <source>
        <dbReference type="ARBA" id="ARBA00022475"/>
    </source>
</evidence>
<reference evidence="10 11" key="1">
    <citation type="submission" date="2021-07" db="EMBL/GenBank/DDBJ databases">
        <authorList>
            <person name="So Y."/>
        </authorList>
    </citation>
    <scope>NUCLEOTIDE SEQUENCE [LARGE SCALE GENOMIC DNA]</scope>
    <source>
        <strain evidence="10 11">HJA6</strain>
    </source>
</reference>
<dbReference type="Pfam" id="PF08352">
    <property type="entry name" value="oligo_HPY"/>
    <property type="match status" value="1"/>
</dbReference>
<dbReference type="Gene3D" id="3.40.50.300">
    <property type="entry name" value="P-loop containing nucleotide triphosphate hydrolases"/>
    <property type="match status" value="1"/>
</dbReference>
<evidence type="ECO:0000259" key="9">
    <source>
        <dbReference type="PROSITE" id="PS50893"/>
    </source>
</evidence>
<evidence type="ECO:0000256" key="5">
    <source>
        <dbReference type="ARBA" id="ARBA00022741"/>
    </source>
</evidence>
<dbReference type="PANTHER" id="PTHR43297:SF2">
    <property type="entry name" value="DIPEPTIDE TRANSPORT ATP-BINDING PROTEIN DPPD"/>
    <property type="match status" value="1"/>
</dbReference>
<evidence type="ECO:0000256" key="8">
    <source>
        <dbReference type="SAM" id="MobiDB-lite"/>
    </source>
</evidence>
<dbReference type="GO" id="GO:0005524">
    <property type="term" value="F:ATP binding"/>
    <property type="evidence" value="ECO:0007669"/>
    <property type="project" value="UniProtKB-KW"/>
</dbReference>
<evidence type="ECO:0000313" key="10">
    <source>
        <dbReference type="EMBL" id="MBW6397439.1"/>
    </source>
</evidence>
<sequence length="376" mass="39710">MASPSPAPGPAPTLEVAGLTLDFRQDGRALRVLDGLSFRVDAGRTLAIVGESGCGKSVTSLAIMGLLPPNATVGGAIRLSGRELDALSPDERRLLRGGEMAMIFQEPMTSLNPAFTAGEQVAEALRLHQRLDHAAAFAEAIRMLDRVRIPDAARRARQYPHQLSGGMRQRVMIAMALACKPRLLIADEPTTALDVTVQAQILALLDELKRETGTAVILVTHDLGVVADHADEVAVMYAGRIAEQAPAATLFANPEHPYTAGLLGAAPGEGTPGERLASIEGTVPDLRNPPPGCRFAPRCPFRIERCAETPPLAEVAPGHRSACWRAPLDGMFAGEGPLPPRDPMNGAGQGPQGSQAFLSMSAAYAHLAQQRGSSRS</sequence>
<dbReference type="InterPro" id="IPR003439">
    <property type="entry name" value="ABC_transporter-like_ATP-bd"/>
</dbReference>
<accession>A0ABS7A566</accession>
<comment type="similarity">
    <text evidence="2">Belongs to the ABC transporter superfamily.</text>
</comment>
<dbReference type="CDD" id="cd03257">
    <property type="entry name" value="ABC_NikE_OppD_transporters"/>
    <property type="match status" value="1"/>
</dbReference>
<keyword evidence="4" id="KW-1003">Cell membrane</keyword>
<dbReference type="EMBL" id="JAHYBZ010000002">
    <property type="protein sequence ID" value="MBW6397439.1"/>
    <property type="molecule type" value="Genomic_DNA"/>
</dbReference>
<keyword evidence="7" id="KW-0472">Membrane</keyword>
<evidence type="ECO:0000256" key="1">
    <source>
        <dbReference type="ARBA" id="ARBA00004417"/>
    </source>
</evidence>
<dbReference type="PANTHER" id="PTHR43297">
    <property type="entry name" value="OLIGOPEPTIDE TRANSPORT ATP-BINDING PROTEIN APPD"/>
    <property type="match status" value="1"/>
</dbReference>
<dbReference type="NCBIfam" id="TIGR01727">
    <property type="entry name" value="oligo_HPY"/>
    <property type="match status" value="1"/>
</dbReference>
<dbReference type="InterPro" id="IPR017871">
    <property type="entry name" value="ABC_transporter-like_CS"/>
</dbReference>
<keyword evidence="3" id="KW-0813">Transport</keyword>
<dbReference type="InterPro" id="IPR027417">
    <property type="entry name" value="P-loop_NTPase"/>
</dbReference>
<dbReference type="PROSITE" id="PS50893">
    <property type="entry name" value="ABC_TRANSPORTER_2"/>
    <property type="match status" value="1"/>
</dbReference>
<dbReference type="SMART" id="SM00382">
    <property type="entry name" value="AAA"/>
    <property type="match status" value="1"/>
</dbReference>
<gene>
    <name evidence="10" type="ORF">KPL78_06245</name>
</gene>
<evidence type="ECO:0000256" key="7">
    <source>
        <dbReference type="ARBA" id="ARBA00023136"/>
    </source>
</evidence>
<evidence type="ECO:0000256" key="3">
    <source>
        <dbReference type="ARBA" id="ARBA00022448"/>
    </source>
</evidence>
<evidence type="ECO:0000256" key="2">
    <source>
        <dbReference type="ARBA" id="ARBA00005417"/>
    </source>
</evidence>
<keyword evidence="11" id="KW-1185">Reference proteome</keyword>
<organism evidence="10 11">
    <name type="scientific">Roseomonas alba</name>
    <dbReference type="NCBI Taxonomy" id="2846776"/>
    <lineage>
        <taxon>Bacteria</taxon>
        <taxon>Pseudomonadati</taxon>
        <taxon>Pseudomonadota</taxon>
        <taxon>Alphaproteobacteria</taxon>
        <taxon>Acetobacterales</taxon>
        <taxon>Roseomonadaceae</taxon>
        <taxon>Roseomonas</taxon>
    </lineage>
</organism>
<feature type="region of interest" description="Disordered" evidence="8">
    <location>
        <begin position="334"/>
        <end position="358"/>
    </location>
</feature>
<evidence type="ECO:0000313" key="11">
    <source>
        <dbReference type="Proteomes" id="UP001196565"/>
    </source>
</evidence>
<dbReference type="SUPFAM" id="SSF52540">
    <property type="entry name" value="P-loop containing nucleoside triphosphate hydrolases"/>
    <property type="match status" value="1"/>
</dbReference>
<dbReference type="Proteomes" id="UP001196565">
    <property type="component" value="Unassembled WGS sequence"/>
</dbReference>
<protein>
    <submittedName>
        <fullName evidence="10">ABC transporter ATP-binding protein</fullName>
    </submittedName>
</protein>
<name>A0ABS7A566_9PROT</name>
<dbReference type="Pfam" id="PF00005">
    <property type="entry name" value="ABC_tran"/>
    <property type="match status" value="1"/>
</dbReference>
<comment type="caution">
    <text evidence="10">The sequence shown here is derived from an EMBL/GenBank/DDBJ whole genome shotgun (WGS) entry which is preliminary data.</text>
</comment>
<dbReference type="PROSITE" id="PS00211">
    <property type="entry name" value="ABC_TRANSPORTER_1"/>
    <property type="match status" value="1"/>
</dbReference>
<evidence type="ECO:0000256" key="6">
    <source>
        <dbReference type="ARBA" id="ARBA00022840"/>
    </source>
</evidence>
<dbReference type="InterPro" id="IPR003593">
    <property type="entry name" value="AAA+_ATPase"/>
</dbReference>